<name>A0ABT2CD93_9ACTN</name>
<reference evidence="4" key="1">
    <citation type="submission" date="2022-08" db="EMBL/GenBank/DDBJ databases">
        <authorList>
            <person name="Somphong A."/>
            <person name="Phongsopitanun W."/>
        </authorList>
    </citation>
    <scope>NUCLEOTIDE SEQUENCE</scope>
    <source>
        <strain evidence="4">LP05-1</strain>
    </source>
</reference>
<dbReference type="InterPro" id="IPR002938">
    <property type="entry name" value="FAD-bd"/>
</dbReference>
<dbReference type="InterPro" id="IPR053212">
    <property type="entry name" value="DHP_3-monooxygenase"/>
</dbReference>
<dbReference type="PRINTS" id="PR00420">
    <property type="entry name" value="RNGMNOXGNASE"/>
</dbReference>
<keyword evidence="4" id="KW-0503">Monooxygenase</keyword>
<organism evidence="4 5">
    <name type="scientific">Streptomyces pyxinae</name>
    <dbReference type="NCBI Taxonomy" id="2970734"/>
    <lineage>
        <taxon>Bacteria</taxon>
        <taxon>Bacillati</taxon>
        <taxon>Actinomycetota</taxon>
        <taxon>Actinomycetes</taxon>
        <taxon>Kitasatosporales</taxon>
        <taxon>Streptomycetaceae</taxon>
        <taxon>Streptomyces</taxon>
    </lineage>
</organism>
<feature type="domain" description="2,6-dihydroxypyridine 3-monooxygenase substrate binding" evidence="3">
    <location>
        <begin position="178"/>
        <end position="235"/>
    </location>
</feature>
<evidence type="ECO:0000313" key="4">
    <source>
        <dbReference type="EMBL" id="MCS0635367.1"/>
    </source>
</evidence>
<evidence type="ECO:0000259" key="2">
    <source>
        <dbReference type="Pfam" id="PF01494"/>
    </source>
</evidence>
<evidence type="ECO:0000313" key="5">
    <source>
        <dbReference type="Proteomes" id="UP001431313"/>
    </source>
</evidence>
<dbReference type="RefSeq" id="WP_258786181.1">
    <property type="nucleotide sequence ID" value="NZ_JANUGQ010000004.1"/>
</dbReference>
<dbReference type="InterPro" id="IPR054707">
    <property type="entry name" value="DhpH_subs-bd"/>
</dbReference>
<feature type="domain" description="FAD-binding" evidence="2">
    <location>
        <begin position="322"/>
        <end position="395"/>
    </location>
</feature>
<keyword evidence="5" id="KW-1185">Reference proteome</keyword>
<dbReference type="SUPFAM" id="SSF54373">
    <property type="entry name" value="FAD-linked reductases, C-terminal domain"/>
    <property type="match status" value="1"/>
</dbReference>
<dbReference type="GO" id="GO:0004497">
    <property type="term" value="F:monooxygenase activity"/>
    <property type="evidence" value="ECO:0007669"/>
    <property type="project" value="UniProtKB-KW"/>
</dbReference>
<dbReference type="Pfam" id="PF22607">
    <property type="entry name" value="FAD_binding-like"/>
    <property type="match status" value="1"/>
</dbReference>
<keyword evidence="4" id="KW-0560">Oxidoreductase</keyword>
<sequence>MQGKRVAIVGGSIAGCATALAVHRGGATEITVFERSGAHLAERGVGLAVHGERYAELEAAGYLDGDMPSAPINHRRWYVGDGTSAMGRVIDTMTFPFRTYNWGPLWRELRERVPASVEFRAATAVESVTAHSGGAGSAPGAELVTTSGTGRYDLVIGADGYRSVIREAVAGEPVRPEYAGYVAWRGAYPAERLPEAERWADDECAYVVFPGGHVIAYRIPDGRGGLRINWVLYATPPPDHDAAAALLPRPRTGAPAPGEADTTVGTASTGSAVDDGTGAVPAAARTVTETLRRRLLRLVEEQLPPYWAEMVRVTAPDELFLQPIYDFTAPRYAGGALLLAGDAATVARPHTGAGAVKALQDATALERSLTGAADWPEGLAAYDADRASVGRTMVELGRRLGHLLVEATPDWAAMDRRGLDEWWRRTDTTGSFGGRRLRGGTS</sequence>
<protein>
    <submittedName>
        <fullName evidence="4">FAD-dependent monooxygenase</fullName>
    </submittedName>
</protein>
<dbReference type="PANTHER" id="PTHR47469">
    <property type="entry name" value="MONOOXYGENASE-LIKE"/>
    <property type="match status" value="1"/>
</dbReference>
<comment type="caution">
    <text evidence="4">The sequence shown here is derived from an EMBL/GenBank/DDBJ whole genome shotgun (WGS) entry which is preliminary data.</text>
</comment>
<dbReference type="EMBL" id="JANUGQ010000004">
    <property type="protein sequence ID" value="MCS0635367.1"/>
    <property type="molecule type" value="Genomic_DNA"/>
</dbReference>
<dbReference type="SUPFAM" id="SSF51905">
    <property type="entry name" value="FAD/NAD(P)-binding domain"/>
    <property type="match status" value="1"/>
</dbReference>
<dbReference type="Pfam" id="PF01494">
    <property type="entry name" value="FAD_binding_3"/>
    <property type="match status" value="1"/>
</dbReference>
<dbReference type="Proteomes" id="UP001431313">
    <property type="component" value="Unassembled WGS sequence"/>
</dbReference>
<dbReference type="Gene3D" id="3.50.50.60">
    <property type="entry name" value="FAD/NAD(P)-binding domain"/>
    <property type="match status" value="2"/>
</dbReference>
<accession>A0ABT2CD93</accession>
<evidence type="ECO:0000256" key="1">
    <source>
        <dbReference type="SAM" id="MobiDB-lite"/>
    </source>
</evidence>
<dbReference type="PANTHER" id="PTHR47469:SF2">
    <property type="entry name" value="OS06G0597600 PROTEIN"/>
    <property type="match status" value="1"/>
</dbReference>
<dbReference type="InterPro" id="IPR036188">
    <property type="entry name" value="FAD/NAD-bd_sf"/>
</dbReference>
<feature type="region of interest" description="Disordered" evidence="1">
    <location>
        <begin position="250"/>
        <end position="281"/>
    </location>
</feature>
<proteinExistence type="predicted"/>
<dbReference type="PROSITE" id="PS51257">
    <property type="entry name" value="PROKAR_LIPOPROTEIN"/>
    <property type="match status" value="1"/>
</dbReference>
<gene>
    <name evidence="4" type="ORF">NX801_06790</name>
</gene>
<evidence type="ECO:0000259" key="3">
    <source>
        <dbReference type="Pfam" id="PF22607"/>
    </source>
</evidence>